<evidence type="ECO:0000313" key="2">
    <source>
        <dbReference type="EMBL" id="KAJ8340573.1"/>
    </source>
</evidence>
<dbReference type="OrthoDB" id="10643398at2759"/>
<feature type="compositionally biased region" description="Basic residues" evidence="1">
    <location>
        <begin position="26"/>
        <end position="35"/>
    </location>
</feature>
<protein>
    <submittedName>
        <fullName evidence="2">Uncharacterized protein</fullName>
    </submittedName>
</protein>
<gene>
    <name evidence="2" type="ORF">SKAU_G00352060</name>
</gene>
<reference evidence="2" key="1">
    <citation type="journal article" date="2023" name="Science">
        <title>Genome structures resolve the early diversification of teleost fishes.</title>
        <authorList>
            <person name="Parey E."/>
            <person name="Louis A."/>
            <person name="Montfort J."/>
            <person name="Bouchez O."/>
            <person name="Roques C."/>
            <person name="Iampietro C."/>
            <person name="Lluch J."/>
            <person name="Castinel A."/>
            <person name="Donnadieu C."/>
            <person name="Desvignes T."/>
            <person name="Floi Bucao C."/>
            <person name="Jouanno E."/>
            <person name="Wen M."/>
            <person name="Mejri S."/>
            <person name="Dirks R."/>
            <person name="Jansen H."/>
            <person name="Henkel C."/>
            <person name="Chen W.J."/>
            <person name="Zahm M."/>
            <person name="Cabau C."/>
            <person name="Klopp C."/>
            <person name="Thompson A.W."/>
            <person name="Robinson-Rechavi M."/>
            <person name="Braasch I."/>
            <person name="Lecointre G."/>
            <person name="Bobe J."/>
            <person name="Postlethwait J.H."/>
            <person name="Berthelot C."/>
            <person name="Roest Crollius H."/>
            <person name="Guiguen Y."/>
        </authorList>
    </citation>
    <scope>NUCLEOTIDE SEQUENCE</scope>
    <source>
        <strain evidence="2">WJC10195</strain>
    </source>
</reference>
<proteinExistence type="predicted"/>
<dbReference type="EMBL" id="JAINUF010000016">
    <property type="protein sequence ID" value="KAJ8340573.1"/>
    <property type="molecule type" value="Genomic_DNA"/>
</dbReference>
<name>A0A9Q1IG39_SYNKA</name>
<organism evidence="2 3">
    <name type="scientific">Synaphobranchus kaupii</name>
    <name type="common">Kaup's arrowtooth eel</name>
    <dbReference type="NCBI Taxonomy" id="118154"/>
    <lineage>
        <taxon>Eukaryota</taxon>
        <taxon>Metazoa</taxon>
        <taxon>Chordata</taxon>
        <taxon>Craniata</taxon>
        <taxon>Vertebrata</taxon>
        <taxon>Euteleostomi</taxon>
        <taxon>Actinopterygii</taxon>
        <taxon>Neopterygii</taxon>
        <taxon>Teleostei</taxon>
        <taxon>Anguilliformes</taxon>
        <taxon>Synaphobranchidae</taxon>
        <taxon>Synaphobranchus</taxon>
    </lineage>
</organism>
<dbReference type="AlphaFoldDB" id="A0A9Q1IG39"/>
<sequence length="229" mass="24685">MASRQSSRVLPPPITQLALPQVPPSTRRRGGRRRGVTPSINPGPRRQISVLALLCHRQHNRNFALPSRRSRERLSMFWSPGKRHRGVGGSRLRPGPLAGNTEPTTTREELVRGAVPPEGGNRHAREGCRPRPSLPLPIGLVGLRSPIFTAGRVVRRPVTPSGGSGVQWEQCEEEASAPFSGLHMLHVIGVQSPSIEAVAGVHLSPPQAPLIPLTQPSSTPYVSSPIPAL</sequence>
<evidence type="ECO:0000313" key="3">
    <source>
        <dbReference type="Proteomes" id="UP001152622"/>
    </source>
</evidence>
<feature type="region of interest" description="Disordered" evidence="1">
    <location>
        <begin position="1"/>
        <end position="44"/>
    </location>
</feature>
<evidence type="ECO:0000256" key="1">
    <source>
        <dbReference type="SAM" id="MobiDB-lite"/>
    </source>
</evidence>
<feature type="region of interest" description="Disordered" evidence="1">
    <location>
        <begin position="82"/>
        <end position="107"/>
    </location>
</feature>
<accession>A0A9Q1IG39</accession>
<comment type="caution">
    <text evidence="2">The sequence shown here is derived from an EMBL/GenBank/DDBJ whole genome shotgun (WGS) entry which is preliminary data.</text>
</comment>
<keyword evidence="3" id="KW-1185">Reference proteome</keyword>
<dbReference type="Proteomes" id="UP001152622">
    <property type="component" value="Chromosome 16"/>
</dbReference>